<protein>
    <submittedName>
        <fullName evidence="4">Dehydrogenase</fullName>
    </submittedName>
</protein>
<dbReference type="InterPro" id="IPR051450">
    <property type="entry name" value="Gfo/Idh/MocA_Oxidoreductases"/>
</dbReference>
<feature type="domain" description="Gfo/Idh/MocA-like oxidoreductase C-terminal" evidence="3">
    <location>
        <begin position="137"/>
        <end position="411"/>
    </location>
</feature>
<dbReference type="Gene3D" id="3.30.360.10">
    <property type="entry name" value="Dihydrodipicolinate Reductase, domain 2"/>
    <property type="match status" value="1"/>
</dbReference>
<evidence type="ECO:0000313" key="4">
    <source>
        <dbReference type="EMBL" id="MBE1485254.1"/>
    </source>
</evidence>
<dbReference type="Proteomes" id="UP000649753">
    <property type="component" value="Unassembled WGS sequence"/>
</dbReference>
<dbReference type="PANTHER" id="PTHR43377">
    <property type="entry name" value="BILIVERDIN REDUCTASE A"/>
    <property type="match status" value="1"/>
</dbReference>
<accession>A0A927M0D2</accession>
<evidence type="ECO:0000256" key="1">
    <source>
        <dbReference type="ARBA" id="ARBA00010928"/>
    </source>
</evidence>
<dbReference type="InterPro" id="IPR036291">
    <property type="entry name" value="NAD(P)-bd_dom_sf"/>
</dbReference>
<dbReference type="EMBL" id="JADBEB010000001">
    <property type="protein sequence ID" value="MBE1485254.1"/>
    <property type="molecule type" value="Genomic_DNA"/>
</dbReference>
<dbReference type="AlphaFoldDB" id="A0A927M0D2"/>
<name>A0A927M0D2_9ACTN</name>
<dbReference type="InterPro" id="IPR000683">
    <property type="entry name" value="Gfo/Idh/MocA-like_OxRdtase_N"/>
</dbReference>
<evidence type="ECO:0000259" key="2">
    <source>
        <dbReference type="Pfam" id="PF01408"/>
    </source>
</evidence>
<dbReference type="InterPro" id="IPR004104">
    <property type="entry name" value="Gfo/Idh/MocA-like_OxRdtase_C"/>
</dbReference>
<dbReference type="GO" id="GO:0000166">
    <property type="term" value="F:nucleotide binding"/>
    <property type="evidence" value="ECO:0007669"/>
    <property type="project" value="InterPro"/>
</dbReference>
<feature type="domain" description="Gfo/Idh/MocA-like oxidoreductase N-terminal" evidence="2">
    <location>
        <begin position="6"/>
        <end position="124"/>
    </location>
</feature>
<dbReference type="RefSeq" id="WP_192765479.1">
    <property type="nucleotide sequence ID" value="NZ_JADBEB010000001.1"/>
</dbReference>
<sequence length="421" mass="45436">MPEVTLAVAGAGLRGTIYARRAHATGTAVVAVAEPDPVRRARFAAEFGIAPARTFADWRDLAGIGRIADGIVIATQDSEHAEPAVRFAGLGYHILLEKPMAPDEADSVRIVEAVEHAGTMLAVCHVLRYMPYTRKLRELVGQGRIGEPISIQHLEPIGWWHYAHSYVRGNWRRTDTSGPMLLTKSCHDIDWISYVMGETPVRVSSFGRRSHFRAEQRPAGATDRCVSCPVEPDCPYSAPRLYLSCLGDPRREAWPLGAVTHDVTRAGVLAALADGPYGRCVYASDNDVVDHQVVNLEFGSGRTGSFTVTAFTPLAQRQTRLFGTHGAIEGDGRRLTVHDFVSGQVETIETAGADEELHGHGGGDEALTDAFVSAIATGDPSLLGSDARHALAGHRVVWAAEQARRTGTVVDIAPTTPRKGD</sequence>
<comment type="caution">
    <text evidence="4">The sequence shown here is derived from an EMBL/GenBank/DDBJ whole genome shotgun (WGS) entry which is preliminary data.</text>
</comment>
<dbReference type="PANTHER" id="PTHR43377:SF2">
    <property type="entry name" value="BINDING ROSSMANN FOLD OXIDOREDUCTASE, PUTATIVE (AFU_ORTHOLOGUE AFUA_4G00560)-RELATED"/>
    <property type="match status" value="1"/>
</dbReference>
<dbReference type="SUPFAM" id="SSF55347">
    <property type="entry name" value="Glyceraldehyde-3-phosphate dehydrogenase-like, C-terminal domain"/>
    <property type="match status" value="1"/>
</dbReference>
<proteinExistence type="inferred from homology"/>
<evidence type="ECO:0000313" key="5">
    <source>
        <dbReference type="Proteomes" id="UP000649753"/>
    </source>
</evidence>
<dbReference type="Pfam" id="PF01408">
    <property type="entry name" value="GFO_IDH_MocA"/>
    <property type="match status" value="1"/>
</dbReference>
<dbReference type="SUPFAM" id="SSF51735">
    <property type="entry name" value="NAD(P)-binding Rossmann-fold domains"/>
    <property type="match status" value="1"/>
</dbReference>
<reference evidence="4" key="1">
    <citation type="submission" date="2020-10" db="EMBL/GenBank/DDBJ databases">
        <title>Sequencing the genomes of 1000 actinobacteria strains.</title>
        <authorList>
            <person name="Klenk H.-P."/>
        </authorList>
    </citation>
    <scope>NUCLEOTIDE SEQUENCE</scope>
    <source>
        <strain evidence="4">DSM 46832</strain>
    </source>
</reference>
<evidence type="ECO:0000259" key="3">
    <source>
        <dbReference type="Pfam" id="PF02894"/>
    </source>
</evidence>
<dbReference type="Gene3D" id="3.40.50.720">
    <property type="entry name" value="NAD(P)-binding Rossmann-like Domain"/>
    <property type="match status" value="1"/>
</dbReference>
<dbReference type="Pfam" id="PF02894">
    <property type="entry name" value="GFO_IDH_MocA_C"/>
    <property type="match status" value="1"/>
</dbReference>
<organism evidence="4 5">
    <name type="scientific">Plantactinospora soyae</name>
    <dbReference type="NCBI Taxonomy" id="1544732"/>
    <lineage>
        <taxon>Bacteria</taxon>
        <taxon>Bacillati</taxon>
        <taxon>Actinomycetota</taxon>
        <taxon>Actinomycetes</taxon>
        <taxon>Micromonosporales</taxon>
        <taxon>Micromonosporaceae</taxon>
        <taxon>Plantactinospora</taxon>
    </lineage>
</organism>
<keyword evidence="5" id="KW-1185">Reference proteome</keyword>
<gene>
    <name evidence="4" type="ORF">H4W31_000892</name>
</gene>
<comment type="similarity">
    <text evidence="1">Belongs to the Gfo/Idh/MocA family.</text>
</comment>